<evidence type="ECO:0000313" key="2">
    <source>
        <dbReference type="EMBL" id="QMU26773.1"/>
    </source>
</evidence>
<gene>
    <name evidence="2" type="ORF">HUW48_01410</name>
</gene>
<dbReference type="GO" id="GO:0005975">
    <property type="term" value="P:carbohydrate metabolic process"/>
    <property type="evidence" value="ECO:0007669"/>
    <property type="project" value="UniProtKB-ARBA"/>
</dbReference>
<dbReference type="AlphaFoldDB" id="A0A7L7L1X8"/>
<keyword evidence="1" id="KW-0732">Signal</keyword>
<dbReference type="EMBL" id="CP055153">
    <property type="protein sequence ID" value="QMU26773.1"/>
    <property type="molecule type" value="Genomic_DNA"/>
</dbReference>
<feature type="chain" id="PRO_5029652859" evidence="1">
    <location>
        <begin position="24"/>
        <end position="295"/>
    </location>
</feature>
<dbReference type="Proteomes" id="UP000514509">
    <property type="component" value="Chromosome"/>
</dbReference>
<feature type="signal peptide" evidence="1">
    <location>
        <begin position="1"/>
        <end position="23"/>
    </location>
</feature>
<dbReference type="InterPro" id="IPR013320">
    <property type="entry name" value="ConA-like_dom_sf"/>
</dbReference>
<dbReference type="GO" id="GO:0004553">
    <property type="term" value="F:hydrolase activity, hydrolyzing O-glycosyl compounds"/>
    <property type="evidence" value="ECO:0007669"/>
    <property type="project" value="UniProtKB-ARBA"/>
</dbReference>
<accession>A0A7L7L1X8</accession>
<dbReference type="SUPFAM" id="SSF49899">
    <property type="entry name" value="Concanavalin A-like lectins/glucanases"/>
    <property type="match status" value="1"/>
</dbReference>
<evidence type="ECO:0000256" key="1">
    <source>
        <dbReference type="SAM" id="SignalP"/>
    </source>
</evidence>
<organism evidence="2 3">
    <name type="scientific">Adhaeribacter radiodurans</name>
    <dbReference type="NCBI Taxonomy" id="2745197"/>
    <lineage>
        <taxon>Bacteria</taxon>
        <taxon>Pseudomonadati</taxon>
        <taxon>Bacteroidota</taxon>
        <taxon>Cytophagia</taxon>
        <taxon>Cytophagales</taxon>
        <taxon>Hymenobacteraceae</taxon>
        <taxon>Adhaeribacter</taxon>
    </lineage>
</organism>
<proteinExistence type="predicted"/>
<evidence type="ECO:0000313" key="3">
    <source>
        <dbReference type="Proteomes" id="UP000514509"/>
    </source>
</evidence>
<reference evidence="2 3" key="1">
    <citation type="submission" date="2020-08" db="EMBL/GenBank/DDBJ databases">
        <title>Adhaeribacter dokdonensis sp. nov., isolated from the rhizosphere of Elymus tsukushiensis, a plant native to the Dokdo Islands, Republic of Korea.</title>
        <authorList>
            <person name="Ghim S.Y."/>
        </authorList>
    </citation>
    <scope>NUCLEOTIDE SEQUENCE [LARGE SCALE GENOMIC DNA]</scope>
    <source>
        <strain evidence="2 3">KUDC8001</strain>
    </source>
</reference>
<dbReference type="PROSITE" id="PS51257">
    <property type="entry name" value="PROKAR_LIPOPROTEIN"/>
    <property type="match status" value="1"/>
</dbReference>
<name>A0A7L7L1X8_9BACT</name>
<dbReference type="RefSeq" id="WP_182413977.1">
    <property type="nucleotide sequence ID" value="NZ_CP055153.1"/>
</dbReference>
<keyword evidence="3" id="KW-1185">Reference proteome</keyword>
<sequence>MIKKINSAFAPIFLLLFIVLVTACNNEPETPSVLQLVSSTGQNYVSENRNVSGGTPVITGVFAQSPTSNVSLTKFLVTFNHDSLDKQPPVIYLDSTLAPDTKNFAMQVAYTPRNLANKEIWKFIITDSNNNTYQRVISIKTTTTVNKADSRYYTYKDVLLSRVKNPRTFLDSLGCIGFSSATGTSFPAYAAKQPEVNKQIDLLFNNTGTQKPSLSLMGSDSLALTALTPNDFDAIDNAGEIRNSYPATLGANKFENLKDGQVLAYKTTLNKIGLLRINKVYRTLDSLAIDVKVEK</sequence>
<dbReference type="KEGG" id="add:HUW48_01410"/>
<protein>
    <submittedName>
        <fullName evidence="2">Uncharacterized protein</fullName>
    </submittedName>
</protein>